<dbReference type="SUPFAM" id="SSF48208">
    <property type="entry name" value="Six-hairpin glycosidases"/>
    <property type="match status" value="1"/>
</dbReference>
<dbReference type="GO" id="GO:0005975">
    <property type="term" value="P:carbohydrate metabolic process"/>
    <property type="evidence" value="ECO:0007669"/>
    <property type="project" value="InterPro"/>
</dbReference>
<dbReference type="InterPro" id="IPR012341">
    <property type="entry name" value="6hp_glycosidase-like_sf"/>
</dbReference>
<feature type="region of interest" description="Disordered" evidence="1">
    <location>
        <begin position="72"/>
        <end position="96"/>
    </location>
</feature>
<dbReference type="Gene3D" id="1.50.10.10">
    <property type="match status" value="1"/>
</dbReference>
<dbReference type="AlphaFoldDB" id="X8AQJ8"/>
<name>X8AQJ8_MYCXE</name>
<dbReference type="PATRIC" id="fig|1299334.3.peg.5064"/>
<dbReference type="InterPro" id="IPR011613">
    <property type="entry name" value="GH15-like"/>
</dbReference>
<protein>
    <submittedName>
        <fullName evidence="3">Glycoside hydrolase family protein</fullName>
    </submittedName>
</protein>
<sequence length="96" mass="10391">MLGGAGPGAKLAERQGEKAYAQKWRVIAEEIKADILQHGVNAKGVFTQHYGADALDASLLMVVLTRFLPPMTPGAQHRAGHRRRTHRTGLGVALPR</sequence>
<comment type="caution">
    <text evidence="3">The sequence shown here is derived from an EMBL/GenBank/DDBJ whole genome shotgun (WGS) entry which is preliminary data.</text>
</comment>
<feature type="compositionally biased region" description="Basic residues" evidence="1">
    <location>
        <begin position="78"/>
        <end position="87"/>
    </location>
</feature>
<evidence type="ECO:0000256" key="1">
    <source>
        <dbReference type="SAM" id="MobiDB-lite"/>
    </source>
</evidence>
<dbReference type="InterPro" id="IPR008928">
    <property type="entry name" value="6-hairpin_glycosidase_sf"/>
</dbReference>
<dbReference type="GO" id="GO:0016787">
    <property type="term" value="F:hydrolase activity"/>
    <property type="evidence" value="ECO:0007669"/>
    <property type="project" value="UniProtKB-KW"/>
</dbReference>
<evidence type="ECO:0000259" key="2">
    <source>
        <dbReference type="Pfam" id="PF00723"/>
    </source>
</evidence>
<gene>
    <name evidence="3" type="ORF">I553_7688</name>
</gene>
<reference evidence="3" key="1">
    <citation type="submission" date="2014-01" db="EMBL/GenBank/DDBJ databases">
        <authorList>
            <person name="Brown-Elliot B."/>
            <person name="Wallace R."/>
            <person name="Lenaerts A."/>
            <person name="Ordway D."/>
            <person name="DeGroote M.A."/>
            <person name="Parker T."/>
            <person name="Sizemore C."/>
            <person name="Tallon L.J."/>
            <person name="Sadzewicz L.K."/>
            <person name="Sengamalay N."/>
            <person name="Fraser C.M."/>
            <person name="Hine E."/>
            <person name="Shefchek K.A."/>
            <person name="Das S.P."/>
            <person name="Tettelin H."/>
        </authorList>
    </citation>
    <scope>NUCLEOTIDE SEQUENCE [LARGE SCALE GENOMIC DNA]</scope>
    <source>
        <strain evidence="3">4042</strain>
    </source>
</reference>
<feature type="domain" description="GH15-like" evidence="2">
    <location>
        <begin position="8"/>
        <end position="72"/>
    </location>
</feature>
<evidence type="ECO:0000313" key="3">
    <source>
        <dbReference type="EMBL" id="EUA33278.1"/>
    </source>
</evidence>
<keyword evidence="3" id="KW-0378">Hydrolase</keyword>
<organism evidence="3">
    <name type="scientific">Mycobacterium xenopi 4042</name>
    <dbReference type="NCBI Taxonomy" id="1299334"/>
    <lineage>
        <taxon>Bacteria</taxon>
        <taxon>Bacillati</taxon>
        <taxon>Actinomycetota</taxon>
        <taxon>Actinomycetes</taxon>
        <taxon>Mycobacteriales</taxon>
        <taxon>Mycobacteriaceae</taxon>
        <taxon>Mycobacterium</taxon>
    </lineage>
</organism>
<dbReference type="EMBL" id="JAOB01000047">
    <property type="protein sequence ID" value="EUA33278.1"/>
    <property type="molecule type" value="Genomic_DNA"/>
</dbReference>
<proteinExistence type="predicted"/>
<accession>X8AQJ8</accession>
<dbReference type="Pfam" id="PF00723">
    <property type="entry name" value="Glyco_hydro_15"/>
    <property type="match status" value="1"/>
</dbReference>